<evidence type="ECO:0000313" key="10">
    <source>
        <dbReference type="EMBL" id="CAB4885881.1"/>
    </source>
</evidence>
<dbReference type="SUPFAM" id="SSF88946">
    <property type="entry name" value="Sigma2 domain of RNA polymerase sigma factors"/>
    <property type="match status" value="1"/>
</dbReference>
<dbReference type="PANTHER" id="PTHR43133:SF8">
    <property type="entry name" value="RNA POLYMERASE SIGMA FACTOR HI_1459-RELATED"/>
    <property type="match status" value="1"/>
</dbReference>
<proteinExistence type="inferred from homology"/>
<dbReference type="SUPFAM" id="SSF88659">
    <property type="entry name" value="Sigma3 and sigma4 domains of RNA polymerase sigma factors"/>
    <property type="match status" value="1"/>
</dbReference>
<evidence type="ECO:0000313" key="9">
    <source>
        <dbReference type="EMBL" id="CAB4766807.1"/>
    </source>
</evidence>
<keyword evidence="3" id="KW-0731">Sigma factor</keyword>
<dbReference type="EMBL" id="CAEZYY010000041">
    <property type="protein sequence ID" value="CAB4766807.1"/>
    <property type="molecule type" value="Genomic_DNA"/>
</dbReference>
<evidence type="ECO:0000259" key="7">
    <source>
        <dbReference type="Pfam" id="PF04545"/>
    </source>
</evidence>
<keyword evidence="5" id="KW-0804">Transcription</keyword>
<name>A0A6J7EU91_9ZZZZ</name>
<evidence type="ECO:0000256" key="2">
    <source>
        <dbReference type="ARBA" id="ARBA00023015"/>
    </source>
</evidence>
<dbReference type="NCBIfam" id="TIGR02937">
    <property type="entry name" value="sigma70-ECF"/>
    <property type="match status" value="1"/>
</dbReference>
<dbReference type="GO" id="GO:0016987">
    <property type="term" value="F:sigma factor activity"/>
    <property type="evidence" value="ECO:0007669"/>
    <property type="project" value="UniProtKB-KW"/>
</dbReference>
<keyword evidence="4" id="KW-0238">DNA-binding</keyword>
<dbReference type="EMBL" id="CAFBLR010000262">
    <property type="protein sequence ID" value="CAB4885881.1"/>
    <property type="molecule type" value="Genomic_DNA"/>
</dbReference>
<dbReference type="InterPro" id="IPR036388">
    <property type="entry name" value="WH-like_DNA-bd_sf"/>
</dbReference>
<accession>A0A6J7EU91</accession>
<evidence type="ECO:0000256" key="3">
    <source>
        <dbReference type="ARBA" id="ARBA00023082"/>
    </source>
</evidence>
<dbReference type="AlphaFoldDB" id="A0A6J7EU91"/>
<organism evidence="10">
    <name type="scientific">freshwater metagenome</name>
    <dbReference type="NCBI Taxonomy" id="449393"/>
    <lineage>
        <taxon>unclassified sequences</taxon>
        <taxon>metagenomes</taxon>
        <taxon>ecological metagenomes</taxon>
    </lineage>
</organism>
<evidence type="ECO:0000256" key="4">
    <source>
        <dbReference type="ARBA" id="ARBA00023125"/>
    </source>
</evidence>
<feature type="domain" description="RNA polymerase sigma-70 region 4" evidence="7">
    <location>
        <begin position="176"/>
        <end position="220"/>
    </location>
</feature>
<feature type="compositionally biased region" description="Polar residues" evidence="6">
    <location>
        <begin position="10"/>
        <end position="31"/>
    </location>
</feature>
<evidence type="ECO:0000256" key="6">
    <source>
        <dbReference type="SAM" id="MobiDB-lite"/>
    </source>
</evidence>
<dbReference type="EMBL" id="CAEZXX010000228">
    <property type="protein sequence ID" value="CAB4729991.1"/>
    <property type="molecule type" value="Genomic_DNA"/>
</dbReference>
<feature type="region of interest" description="Disordered" evidence="6">
    <location>
        <begin position="1"/>
        <end position="34"/>
    </location>
</feature>
<gene>
    <name evidence="8" type="ORF">UFOPK2602_02279</name>
    <name evidence="9" type="ORF">UFOPK2806_02164</name>
    <name evidence="10" type="ORF">UFOPK3417_01926</name>
</gene>
<dbReference type="InterPro" id="IPR039425">
    <property type="entry name" value="RNA_pol_sigma-70-like"/>
</dbReference>
<evidence type="ECO:0000256" key="5">
    <source>
        <dbReference type="ARBA" id="ARBA00023163"/>
    </source>
</evidence>
<comment type="similarity">
    <text evidence="1">Belongs to the sigma-70 factor family. ECF subfamily.</text>
</comment>
<dbReference type="InterPro" id="IPR013325">
    <property type="entry name" value="RNA_pol_sigma_r2"/>
</dbReference>
<evidence type="ECO:0000256" key="1">
    <source>
        <dbReference type="ARBA" id="ARBA00010641"/>
    </source>
</evidence>
<sequence length="240" mass="26388">MTPPCHSVLVGTNPTHHSQKETPANTTSNLPLPTPAEEKAYIKHLTRAAARIASKRGRQSFDVDDIVQGVLLRFAADVPRFMRDYAPERFAREATEQVAITFDRKERVQRSEGVRLVHVLENGSDGYFTKARAFASGSEPILDGDGELLDLATSLGTAVDQTVVHSEHDRTMLRACLQQLTPRQRGFLMMVDGYGFTVMEVAARANLRRETVSRELSRARTFAHQAAGNLPGGDEGVSAS</sequence>
<evidence type="ECO:0000313" key="8">
    <source>
        <dbReference type="EMBL" id="CAB4729991.1"/>
    </source>
</evidence>
<dbReference type="InterPro" id="IPR007630">
    <property type="entry name" value="RNA_pol_sigma70_r4"/>
</dbReference>
<reference evidence="10" key="1">
    <citation type="submission" date="2020-05" db="EMBL/GenBank/DDBJ databases">
        <authorList>
            <person name="Chiriac C."/>
            <person name="Salcher M."/>
            <person name="Ghai R."/>
            <person name="Kavagutti S V."/>
        </authorList>
    </citation>
    <scope>NUCLEOTIDE SEQUENCE</scope>
</reference>
<dbReference type="Gene3D" id="1.10.10.10">
    <property type="entry name" value="Winged helix-like DNA-binding domain superfamily/Winged helix DNA-binding domain"/>
    <property type="match status" value="1"/>
</dbReference>
<dbReference type="InterPro" id="IPR013324">
    <property type="entry name" value="RNA_pol_sigma_r3/r4-like"/>
</dbReference>
<dbReference type="GO" id="GO:0006352">
    <property type="term" value="P:DNA-templated transcription initiation"/>
    <property type="evidence" value="ECO:0007669"/>
    <property type="project" value="InterPro"/>
</dbReference>
<dbReference type="GO" id="GO:0003677">
    <property type="term" value="F:DNA binding"/>
    <property type="evidence" value="ECO:0007669"/>
    <property type="project" value="UniProtKB-KW"/>
</dbReference>
<dbReference type="CDD" id="cd06171">
    <property type="entry name" value="Sigma70_r4"/>
    <property type="match status" value="1"/>
</dbReference>
<protein>
    <submittedName>
        <fullName evidence="10">Unannotated protein</fullName>
    </submittedName>
</protein>
<dbReference type="Pfam" id="PF04545">
    <property type="entry name" value="Sigma70_r4"/>
    <property type="match status" value="1"/>
</dbReference>
<dbReference type="InterPro" id="IPR014284">
    <property type="entry name" value="RNA_pol_sigma-70_dom"/>
</dbReference>
<dbReference type="PANTHER" id="PTHR43133">
    <property type="entry name" value="RNA POLYMERASE ECF-TYPE SIGMA FACTO"/>
    <property type="match status" value="1"/>
</dbReference>
<keyword evidence="2" id="KW-0805">Transcription regulation</keyword>